<comment type="subcellular location">
    <subcellularLocation>
        <location evidence="2">Membrane</location>
        <topology evidence="2">Multi-pass membrane protein</topology>
    </subcellularLocation>
</comment>
<feature type="transmembrane region" description="Helical" evidence="12">
    <location>
        <begin position="346"/>
        <end position="367"/>
    </location>
</feature>
<dbReference type="SUPFAM" id="SSF144091">
    <property type="entry name" value="Rhomboid-like"/>
    <property type="match status" value="1"/>
</dbReference>
<keyword evidence="11 12" id="KW-0472">Membrane</keyword>
<feature type="transmembrane region" description="Helical" evidence="12">
    <location>
        <begin position="315"/>
        <end position="334"/>
    </location>
</feature>
<comment type="catalytic activity">
    <reaction evidence="1">
        <text>Cleaves type-1 transmembrane domains using a catalytic dyad composed of serine and histidine that are contributed by different transmembrane domains.</text>
        <dbReference type="EC" id="3.4.21.105"/>
    </reaction>
</comment>
<evidence type="ECO:0000256" key="2">
    <source>
        <dbReference type="ARBA" id="ARBA00004141"/>
    </source>
</evidence>
<organism evidence="14 15">
    <name type="scientific">Polyplax serrata</name>
    <name type="common">Common mouse louse</name>
    <dbReference type="NCBI Taxonomy" id="468196"/>
    <lineage>
        <taxon>Eukaryota</taxon>
        <taxon>Metazoa</taxon>
        <taxon>Ecdysozoa</taxon>
        <taxon>Arthropoda</taxon>
        <taxon>Hexapoda</taxon>
        <taxon>Insecta</taxon>
        <taxon>Pterygota</taxon>
        <taxon>Neoptera</taxon>
        <taxon>Paraneoptera</taxon>
        <taxon>Psocodea</taxon>
        <taxon>Troctomorpha</taxon>
        <taxon>Phthiraptera</taxon>
        <taxon>Anoplura</taxon>
        <taxon>Polyplacidae</taxon>
        <taxon>Polyplax</taxon>
    </lineage>
</organism>
<dbReference type="GO" id="GO:0005509">
    <property type="term" value="F:calcium ion binding"/>
    <property type="evidence" value="ECO:0007669"/>
    <property type="project" value="InterPro"/>
</dbReference>
<evidence type="ECO:0000256" key="12">
    <source>
        <dbReference type="SAM" id="Phobius"/>
    </source>
</evidence>
<dbReference type="PANTHER" id="PTHR45840">
    <property type="entry name" value="RHOMBOID-RELATED PROTEIN"/>
    <property type="match status" value="1"/>
</dbReference>
<accession>A0AAN8P754</accession>
<dbReference type="Pfam" id="PF01694">
    <property type="entry name" value="Rhomboid"/>
    <property type="match status" value="1"/>
</dbReference>
<feature type="domain" description="EF-hand" evidence="13">
    <location>
        <begin position="28"/>
        <end position="63"/>
    </location>
</feature>
<evidence type="ECO:0000256" key="7">
    <source>
        <dbReference type="ARBA" id="ARBA00022801"/>
    </source>
</evidence>
<feature type="domain" description="EF-hand" evidence="13">
    <location>
        <begin position="64"/>
        <end position="99"/>
    </location>
</feature>
<dbReference type="PRINTS" id="PR00450">
    <property type="entry name" value="RECOVERIN"/>
</dbReference>
<evidence type="ECO:0000256" key="10">
    <source>
        <dbReference type="ARBA" id="ARBA00022989"/>
    </source>
</evidence>
<feature type="transmembrane region" description="Helical" evidence="12">
    <location>
        <begin position="252"/>
        <end position="275"/>
    </location>
</feature>
<sequence>MVANDYDNCRKDDVELQQFRRMVSTHEQQPNKWVEIFNRFDKNGDGRISFKELKVRLKEYNNDIPANTIRTILRKADANEDGFLDLNEFLTIVKSSREVRGLFSQSVDKWVQTVCVVPRREVSPEYFGHDVTDAEYEDHYTCCPPPFFMILITILEMVAYIYDAIVQKPGQPATATVLASLFIYNPHRRAEAWRYFTYMFVHIGIFHLMVNLLVQIMLGIPLEMVHRWWRVLLVYLAGVVAGSLGTSVSDPAIYLAGASGGVYAVMAAHLASIIMNWSEKKFAWVQFLIFVVLAITDVGTAVYNRYILDINDQVGYVAHLAGAAAGLLVGINVLRNFKVRKWERRLRWISLFVYVALMLVAIVWNAAFPSYFPKQRV</sequence>
<protein>
    <recommendedName>
        <fullName evidence="4">rhomboid protease</fullName>
        <ecNumber evidence="4">3.4.21.105</ecNumber>
    </recommendedName>
</protein>
<evidence type="ECO:0000259" key="13">
    <source>
        <dbReference type="PROSITE" id="PS50222"/>
    </source>
</evidence>
<dbReference type="CDD" id="cd00051">
    <property type="entry name" value="EFh"/>
    <property type="match status" value="1"/>
</dbReference>
<dbReference type="GO" id="GO:0006508">
    <property type="term" value="P:proteolysis"/>
    <property type="evidence" value="ECO:0007669"/>
    <property type="project" value="UniProtKB-KW"/>
</dbReference>
<dbReference type="InterPro" id="IPR002048">
    <property type="entry name" value="EF_hand_dom"/>
</dbReference>
<dbReference type="Proteomes" id="UP001372834">
    <property type="component" value="Unassembled WGS sequence"/>
</dbReference>
<dbReference type="GO" id="GO:0004252">
    <property type="term" value="F:serine-type endopeptidase activity"/>
    <property type="evidence" value="ECO:0007669"/>
    <property type="project" value="InterPro"/>
</dbReference>
<evidence type="ECO:0000256" key="11">
    <source>
        <dbReference type="ARBA" id="ARBA00023136"/>
    </source>
</evidence>
<dbReference type="PANTHER" id="PTHR45840:SF8">
    <property type="entry name" value="RHOMBOID PROTEASE"/>
    <property type="match status" value="1"/>
</dbReference>
<feature type="transmembrane region" description="Helical" evidence="12">
    <location>
        <begin position="282"/>
        <end position="303"/>
    </location>
</feature>
<dbReference type="Gene3D" id="1.10.238.10">
    <property type="entry name" value="EF-hand"/>
    <property type="match status" value="1"/>
</dbReference>
<dbReference type="InterPro" id="IPR018247">
    <property type="entry name" value="EF_Hand_1_Ca_BS"/>
</dbReference>
<keyword evidence="8" id="KW-0720">Serine protease</keyword>
<dbReference type="EC" id="3.4.21.105" evidence="4"/>
<proteinExistence type="inferred from homology"/>
<evidence type="ECO:0000256" key="1">
    <source>
        <dbReference type="ARBA" id="ARBA00000156"/>
    </source>
</evidence>
<keyword evidence="6 12" id="KW-0812">Transmembrane</keyword>
<feature type="transmembrane region" description="Helical" evidence="12">
    <location>
        <begin position="228"/>
        <end position="246"/>
    </location>
</feature>
<keyword evidence="5" id="KW-0645">Protease</keyword>
<comment type="caution">
    <text evidence="14">The sequence shown here is derived from an EMBL/GenBank/DDBJ whole genome shotgun (WGS) entry which is preliminary data.</text>
</comment>
<dbReference type="Gene3D" id="1.20.1540.10">
    <property type="entry name" value="Rhomboid-like"/>
    <property type="match status" value="1"/>
</dbReference>
<gene>
    <name evidence="14" type="ORF">RUM43_010201</name>
</gene>
<evidence type="ECO:0000256" key="3">
    <source>
        <dbReference type="ARBA" id="ARBA00009045"/>
    </source>
</evidence>
<dbReference type="PROSITE" id="PS00018">
    <property type="entry name" value="EF_HAND_1"/>
    <property type="match status" value="2"/>
</dbReference>
<dbReference type="SMART" id="SM00054">
    <property type="entry name" value="EFh"/>
    <property type="match status" value="2"/>
</dbReference>
<feature type="transmembrane region" description="Helical" evidence="12">
    <location>
        <begin position="195"/>
        <end position="216"/>
    </location>
</feature>
<dbReference type="GO" id="GO:0016020">
    <property type="term" value="C:membrane"/>
    <property type="evidence" value="ECO:0007669"/>
    <property type="project" value="UniProtKB-SubCell"/>
</dbReference>
<evidence type="ECO:0000256" key="5">
    <source>
        <dbReference type="ARBA" id="ARBA00022670"/>
    </source>
</evidence>
<dbReference type="FunFam" id="1.20.1540.10:FF:000007">
    <property type="entry name" value="Rhomboid like 2"/>
    <property type="match status" value="1"/>
</dbReference>
<dbReference type="SUPFAM" id="SSF47473">
    <property type="entry name" value="EF-hand"/>
    <property type="match status" value="1"/>
</dbReference>
<keyword evidence="10 12" id="KW-1133">Transmembrane helix</keyword>
<keyword evidence="9" id="KW-0106">Calcium</keyword>
<dbReference type="InterPro" id="IPR035952">
    <property type="entry name" value="Rhomboid-like_sf"/>
</dbReference>
<evidence type="ECO:0000256" key="4">
    <source>
        <dbReference type="ARBA" id="ARBA00013039"/>
    </source>
</evidence>
<dbReference type="InterPro" id="IPR022764">
    <property type="entry name" value="Peptidase_S54_rhomboid_dom"/>
</dbReference>
<dbReference type="AlphaFoldDB" id="A0AAN8P754"/>
<dbReference type="Pfam" id="PF13499">
    <property type="entry name" value="EF-hand_7"/>
    <property type="match status" value="1"/>
</dbReference>
<comment type="similarity">
    <text evidence="3">Belongs to the peptidase S54 family.</text>
</comment>
<evidence type="ECO:0000313" key="15">
    <source>
        <dbReference type="Proteomes" id="UP001372834"/>
    </source>
</evidence>
<dbReference type="InterPro" id="IPR011992">
    <property type="entry name" value="EF-hand-dom_pair"/>
</dbReference>
<reference evidence="14 15" key="1">
    <citation type="submission" date="2023-10" db="EMBL/GenBank/DDBJ databases">
        <title>Genomes of two closely related lineages of the louse Polyplax serrata with different host specificities.</title>
        <authorList>
            <person name="Martinu J."/>
            <person name="Tarabai H."/>
            <person name="Stefka J."/>
            <person name="Hypsa V."/>
        </authorList>
    </citation>
    <scope>NUCLEOTIDE SEQUENCE [LARGE SCALE GENOMIC DNA]</scope>
    <source>
        <strain evidence="14">HR10_N</strain>
    </source>
</reference>
<name>A0AAN8P754_POLSC</name>
<dbReference type="PROSITE" id="PS50222">
    <property type="entry name" value="EF_HAND_2"/>
    <property type="match status" value="2"/>
</dbReference>
<dbReference type="EMBL" id="JAWJWE010000004">
    <property type="protein sequence ID" value="KAK6636539.1"/>
    <property type="molecule type" value="Genomic_DNA"/>
</dbReference>
<evidence type="ECO:0000256" key="8">
    <source>
        <dbReference type="ARBA" id="ARBA00022825"/>
    </source>
</evidence>
<evidence type="ECO:0000256" key="9">
    <source>
        <dbReference type="ARBA" id="ARBA00022837"/>
    </source>
</evidence>
<dbReference type="InterPro" id="IPR051739">
    <property type="entry name" value="Rhomboid_IM_Serine_Proteases"/>
</dbReference>
<evidence type="ECO:0000313" key="14">
    <source>
        <dbReference type="EMBL" id="KAK6636539.1"/>
    </source>
</evidence>
<keyword evidence="7" id="KW-0378">Hydrolase</keyword>
<evidence type="ECO:0000256" key="6">
    <source>
        <dbReference type="ARBA" id="ARBA00022692"/>
    </source>
</evidence>